<dbReference type="OrthoDB" id="6612291at2759"/>
<dbReference type="InterPro" id="IPR020846">
    <property type="entry name" value="MFS_dom"/>
</dbReference>
<dbReference type="EMBL" id="CAJVCH010153172">
    <property type="protein sequence ID" value="CAG7727730.1"/>
    <property type="molecule type" value="Genomic_DNA"/>
</dbReference>
<dbReference type="GO" id="GO:0016020">
    <property type="term" value="C:membrane"/>
    <property type="evidence" value="ECO:0007669"/>
    <property type="project" value="UniProtKB-SubCell"/>
</dbReference>
<evidence type="ECO:0000256" key="4">
    <source>
        <dbReference type="ARBA" id="ARBA00023136"/>
    </source>
</evidence>
<feature type="domain" description="Major facilitator superfamily (MFS) profile" evidence="7">
    <location>
        <begin position="1"/>
        <end position="137"/>
    </location>
</feature>
<name>A0A8J2P0S2_9HEXA</name>
<dbReference type="PANTHER" id="PTHR48021">
    <property type="match status" value="1"/>
</dbReference>
<keyword evidence="6" id="KW-0732">Signal</keyword>
<dbReference type="PROSITE" id="PS00216">
    <property type="entry name" value="SUGAR_TRANSPORT_1"/>
    <property type="match status" value="1"/>
</dbReference>
<proteinExistence type="predicted"/>
<keyword evidence="4 5" id="KW-0472">Membrane</keyword>
<accession>A0A8J2P0S2</accession>
<evidence type="ECO:0000313" key="8">
    <source>
        <dbReference type="EMBL" id="CAG7727730.1"/>
    </source>
</evidence>
<evidence type="ECO:0000256" key="2">
    <source>
        <dbReference type="ARBA" id="ARBA00022692"/>
    </source>
</evidence>
<keyword evidence="9" id="KW-1185">Reference proteome</keyword>
<dbReference type="PANTHER" id="PTHR48021:SF1">
    <property type="entry name" value="GH07001P-RELATED"/>
    <property type="match status" value="1"/>
</dbReference>
<evidence type="ECO:0000256" key="3">
    <source>
        <dbReference type="ARBA" id="ARBA00022989"/>
    </source>
</evidence>
<reference evidence="8" key="1">
    <citation type="submission" date="2021-06" db="EMBL/GenBank/DDBJ databases">
        <authorList>
            <person name="Hodson N. C."/>
            <person name="Mongue J. A."/>
            <person name="Jaron S. K."/>
        </authorList>
    </citation>
    <scope>NUCLEOTIDE SEQUENCE</scope>
</reference>
<dbReference type="PROSITE" id="PS50850">
    <property type="entry name" value="MFS"/>
    <property type="match status" value="1"/>
</dbReference>
<feature type="signal peptide" evidence="6">
    <location>
        <begin position="1"/>
        <end position="16"/>
    </location>
</feature>
<feature type="transmembrane region" description="Helical" evidence="5">
    <location>
        <begin position="68"/>
        <end position="88"/>
    </location>
</feature>
<protein>
    <recommendedName>
        <fullName evidence="7">Major facilitator superfamily (MFS) profile domain-containing protein</fullName>
    </recommendedName>
</protein>
<keyword evidence="2 5" id="KW-0812">Transmembrane</keyword>
<comment type="caution">
    <text evidence="8">The sequence shown here is derived from an EMBL/GenBank/DDBJ whole genome shotgun (WGS) entry which is preliminary data.</text>
</comment>
<dbReference type="AlphaFoldDB" id="A0A8J2P0S2"/>
<keyword evidence="3 5" id="KW-1133">Transmembrane helix</keyword>
<dbReference type="InterPro" id="IPR050549">
    <property type="entry name" value="MFS_Trehalose_Transporter"/>
</dbReference>
<dbReference type="GO" id="GO:0022857">
    <property type="term" value="F:transmembrane transporter activity"/>
    <property type="evidence" value="ECO:0007669"/>
    <property type="project" value="InterPro"/>
</dbReference>
<evidence type="ECO:0000256" key="5">
    <source>
        <dbReference type="SAM" id="Phobius"/>
    </source>
</evidence>
<evidence type="ECO:0000256" key="1">
    <source>
        <dbReference type="ARBA" id="ARBA00004141"/>
    </source>
</evidence>
<gene>
    <name evidence="8" type="ORF">AFUS01_LOCUS16560</name>
</gene>
<organism evidence="8 9">
    <name type="scientific">Allacma fusca</name>
    <dbReference type="NCBI Taxonomy" id="39272"/>
    <lineage>
        <taxon>Eukaryota</taxon>
        <taxon>Metazoa</taxon>
        <taxon>Ecdysozoa</taxon>
        <taxon>Arthropoda</taxon>
        <taxon>Hexapoda</taxon>
        <taxon>Collembola</taxon>
        <taxon>Symphypleona</taxon>
        <taxon>Sminthuridae</taxon>
        <taxon>Allacma</taxon>
    </lineage>
</organism>
<evidence type="ECO:0000259" key="7">
    <source>
        <dbReference type="PROSITE" id="PS50850"/>
    </source>
</evidence>
<feature type="transmembrane region" description="Helical" evidence="5">
    <location>
        <begin position="94"/>
        <end position="111"/>
    </location>
</feature>
<dbReference type="InterPro" id="IPR005828">
    <property type="entry name" value="MFS_sugar_transport-like"/>
</dbReference>
<sequence length="137" mass="14602">MGAFAIGTMMCWTATALPDLRNSPTIGPITESQESVISSIVTLGAAAACPLTGYCVERFGRRKTMLALTIPFVSGWLLIAFAEHIYMIYAGRFVTGYCGGAFSLAAPIFIAETADVDIRGKLSAGFDLMITVGMLFM</sequence>
<evidence type="ECO:0000313" key="9">
    <source>
        <dbReference type="Proteomes" id="UP000708208"/>
    </source>
</evidence>
<comment type="subcellular location">
    <subcellularLocation>
        <location evidence="1">Membrane</location>
        <topology evidence="1">Multi-pass membrane protein</topology>
    </subcellularLocation>
</comment>
<dbReference type="Pfam" id="PF00083">
    <property type="entry name" value="Sugar_tr"/>
    <property type="match status" value="1"/>
</dbReference>
<dbReference type="Proteomes" id="UP000708208">
    <property type="component" value="Unassembled WGS sequence"/>
</dbReference>
<evidence type="ECO:0000256" key="6">
    <source>
        <dbReference type="SAM" id="SignalP"/>
    </source>
</evidence>
<dbReference type="InterPro" id="IPR005829">
    <property type="entry name" value="Sugar_transporter_CS"/>
</dbReference>
<feature type="chain" id="PRO_5035321632" description="Major facilitator superfamily (MFS) profile domain-containing protein" evidence="6">
    <location>
        <begin position="17"/>
        <end position="137"/>
    </location>
</feature>